<protein>
    <recommendedName>
        <fullName evidence="5">Glycoside hydrolase family 105 protein</fullName>
    </recommendedName>
</protein>
<dbReference type="HOGENOM" id="CLU_037534_0_0_1"/>
<evidence type="ECO:0000313" key="3">
    <source>
        <dbReference type="EMBL" id="KIM33526.1"/>
    </source>
</evidence>
<dbReference type="STRING" id="933852.A0A0C3BPY8"/>
<proteinExistence type="predicted"/>
<accession>A0A0C3BPY8</accession>
<evidence type="ECO:0000256" key="2">
    <source>
        <dbReference type="SAM" id="SignalP"/>
    </source>
</evidence>
<dbReference type="AlphaFoldDB" id="A0A0C3BPY8"/>
<organism evidence="3 4">
    <name type="scientific">Serendipita vermifera MAFF 305830</name>
    <dbReference type="NCBI Taxonomy" id="933852"/>
    <lineage>
        <taxon>Eukaryota</taxon>
        <taxon>Fungi</taxon>
        <taxon>Dikarya</taxon>
        <taxon>Basidiomycota</taxon>
        <taxon>Agaricomycotina</taxon>
        <taxon>Agaricomycetes</taxon>
        <taxon>Sebacinales</taxon>
        <taxon>Serendipitaceae</taxon>
        <taxon>Serendipita</taxon>
    </lineage>
</organism>
<name>A0A0C3BPY8_SERVB</name>
<dbReference type="InterPro" id="IPR008928">
    <property type="entry name" value="6-hairpin_glycosidase_sf"/>
</dbReference>
<dbReference type="PANTHER" id="PTHR41814">
    <property type="entry name" value="EXPRESSED PROTEIN"/>
    <property type="match status" value="1"/>
</dbReference>
<keyword evidence="2" id="KW-0732">Signal</keyword>
<feature type="signal peptide" evidence="2">
    <location>
        <begin position="1"/>
        <end position="18"/>
    </location>
</feature>
<dbReference type="SUPFAM" id="SSF48208">
    <property type="entry name" value="Six-hairpin glycosidases"/>
    <property type="match status" value="1"/>
</dbReference>
<dbReference type="InterPro" id="IPR010905">
    <property type="entry name" value="Glyco_hydro_88"/>
</dbReference>
<evidence type="ECO:0000256" key="1">
    <source>
        <dbReference type="ARBA" id="ARBA00022801"/>
    </source>
</evidence>
<feature type="chain" id="PRO_5002162095" description="Glycoside hydrolase family 105 protein" evidence="2">
    <location>
        <begin position="19"/>
        <end position="380"/>
    </location>
</feature>
<keyword evidence="1" id="KW-0378">Hydrolase</keyword>
<sequence>MLTHSLITLFFGALAVSATGLNDTTVGKVRGRMLAIIAHSWEYGTATEALLELEEADVSVYGEKPFPPCRTVSADSPVISLAEYVLSIKEPGTLPLMTDGAAGDPASMGVAVLLANQTLHNATYAEAAGQQLDFLLNYVPRAPNGAISHRVSEAQLWNDFVYMGPPFIAYYGALTYNITLLLEAKKQVGLYREVLRDTNSTVTTLWQHIRLGSWEEPSHWGTGNAWAAAGAARVLQTMAKSHHARRLQGDMWELVGWINEILSASWVWQEPGKCLPDHPDLQDFEECAWTTLLAAATYRMAVLTGDETYISNASTAFDYIETQINEAGTLTKVVDPFNWSTPGTESPEGQAFVLLLQAAWRDYVAWKQSGRRPTLLDIQW</sequence>
<reference evidence="3 4" key="1">
    <citation type="submission" date="2014-04" db="EMBL/GenBank/DDBJ databases">
        <authorList>
            <consortium name="DOE Joint Genome Institute"/>
            <person name="Kuo A."/>
            <person name="Zuccaro A."/>
            <person name="Kohler A."/>
            <person name="Nagy L.G."/>
            <person name="Floudas D."/>
            <person name="Copeland A."/>
            <person name="Barry K.W."/>
            <person name="Cichocki N."/>
            <person name="Veneault-Fourrey C."/>
            <person name="LaButti K."/>
            <person name="Lindquist E.A."/>
            <person name="Lipzen A."/>
            <person name="Lundell T."/>
            <person name="Morin E."/>
            <person name="Murat C."/>
            <person name="Sun H."/>
            <person name="Tunlid A."/>
            <person name="Henrissat B."/>
            <person name="Grigoriev I.V."/>
            <person name="Hibbett D.S."/>
            <person name="Martin F."/>
            <person name="Nordberg H.P."/>
            <person name="Cantor M.N."/>
            <person name="Hua S.X."/>
        </authorList>
    </citation>
    <scope>NUCLEOTIDE SEQUENCE [LARGE SCALE GENOMIC DNA]</scope>
    <source>
        <strain evidence="3 4">MAFF 305830</strain>
    </source>
</reference>
<dbReference type="OrthoDB" id="4138492at2759"/>
<reference evidence="4" key="2">
    <citation type="submission" date="2015-01" db="EMBL/GenBank/DDBJ databases">
        <title>Evolutionary Origins and Diversification of the Mycorrhizal Mutualists.</title>
        <authorList>
            <consortium name="DOE Joint Genome Institute"/>
            <consortium name="Mycorrhizal Genomics Consortium"/>
            <person name="Kohler A."/>
            <person name="Kuo A."/>
            <person name="Nagy L.G."/>
            <person name="Floudas D."/>
            <person name="Copeland A."/>
            <person name="Barry K.W."/>
            <person name="Cichocki N."/>
            <person name="Veneault-Fourrey C."/>
            <person name="LaButti K."/>
            <person name="Lindquist E.A."/>
            <person name="Lipzen A."/>
            <person name="Lundell T."/>
            <person name="Morin E."/>
            <person name="Murat C."/>
            <person name="Riley R."/>
            <person name="Ohm R."/>
            <person name="Sun H."/>
            <person name="Tunlid A."/>
            <person name="Henrissat B."/>
            <person name="Grigoriev I.V."/>
            <person name="Hibbett D.S."/>
            <person name="Martin F."/>
        </authorList>
    </citation>
    <scope>NUCLEOTIDE SEQUENCE [LARGE SCALE GENOMIC DNA]</scope>
    <source>
        <strain evidence="4">MAFF 305830</strain>
    </source>
</reference>
<keyword evidence="4" id="KW-1185">Reference proteome</keyword>
<dbReference type="Pfam" id="PF07470">
    <property type="entry name" value="Glyco_hydro_88"/>
    <property type="match status" value="1"/>
</dbReference>
<dbReference type="PANTHER" id="PTHR41814:SF1">
    <property type="entry name" value="CELLULASE"/>
    <property type="match status" value="1"/>
</dbReference>
<dbReference type="GO" id="GO:0005975">
    <property type="term" value="P:carbohydrate metabolic process"/>
    <property type="evidence" value="ECO:0007669"/>
    <property type="project" value="InterPro"/>
</dbReference>
<dbReference type="GO" id="GO:0016787">
    <property type="term" value="F:hydrolase activity"/>
    <property type="evidence" value="ECO:0007669"/>
    <property type="project" value="UniProtKB-KW"/>
</dbReference>
<evidence type="ECO:0008006" key="5">
    <source>
        <dbReference type="Google" id="ProtNLM"/>
    </source>
</evidence>
<gene>
    <name evidence="3" type="ORF">M408DRAFT_14225</name>
</gene>
<dbReference type="Gene3D" id="1.50.10.10">
    <property type="match status" value="1"/>
</dbReference>
<dbReference type="EMBL" id="KN824278">
    <property type="protein sequence ID" value="KIM33526.1"/>
    <property type="molecule type" value="Genomic_DNA"/>
</dbReference>
<evidence type="ECO:0000313" key="4">
    <source>
        <dbReference type="Proteomes" id="UP000054097"/>
    </source>
</evidence>
<dbReference type="InterPro" id="IPR012341">
    <property type="entry name" value="6hp_glycosidase-like_sf"/>
</dbReference>
<dbReference type="Proteomes" id="UP000054097">
    <property type="component" value="Unassembled WGS sequence"/>
</dbReference>